<dbReference type="AlphaFoldDB" id="Q4T9S1"/>
<comment type="caution">
    <text evidence="2">The sequence shown here is derived from an EMBL/GenBank/DDBJ whole genome shotgun (WGS) entry which is preliminary data.</text>
</comment>
<protein>
    <submittedName>
        <fullName evidence="2">(spotted green pufferfish) hypothetical protein</fullName>
    </submittedName>
</protein>
<evidence type="ECO:0000256" key="1">
    <source>
        <dbReference type="SAM" id="SignalP"/>
    </source>
</evidence>
<feature type="signal peptide" evidence="1">
    <location>
        <begin position="1"/>
        <end position="20"/>
    </location>
</feature>
<organism evidence="2">
    <name type="scientific">Tetraodon nigroviridis</name>
    <name type="common">Spotted green pufferfish</name>
    <name type="synonym">Chelonodon nigroviridis</name>
    <dbReference type="NCBI Taxonomy" id="99883"/>
    <lineage>
        <taxon>Eukaryota</taxon>
        <taxon>Metazoa</taxon>
        <taxon>Chordata</taxon>
        <taxon>Craniata</taxon>
        <taxon>Vertebrata</taxon>
        <taxon>Euteleostomi</taxon>
        <taxon>Actinopterygii</taxon>
        <taxon>Neopterygii</taxon>
        <taxon>Teleostei</taxon>
        <taxon>Neoteleostei</taxon>
        <taxon>Acanthomorphata</taxon>
        <taxon>Eupercaria</taxon>
        <taxon>Tetraodontiformes</taxon>
        <taxon>Tetradontoidea</taxon>
        <taxon>Tetraodontidae</taxon>
        <taxon>Tetraodon</taxon>
    </lineage>
</organism>
<reference evidence="2" key="2">
    <citation type="submission" date="2004-02" db="EMBL/GenBank/DDBJ databases">
        <authorList>
            <consortium name="Genoscope"/>
            <consortium name="Whitehead Institute Centre for Genome Research"/>
        </authorList>
    </citation>
    <scope>NUCLEOTIDE SEQUENCE</scope>
</reference>
<feature type="non-terminal residue" evidence="2">
    <location>
        <position position="42"/>
    </location>
</feature>
<accession>Q4T9S1</accession>
<reference evidence="2" key="1">
    <citation type="journal article" date="2004" name="Nature">
        <title>Genome duplication in the teleost fish Tetraodon nigroviridis reveals the early vertebrate proto-karyotype.</title>
        <authorList>
            <person name="Jaillon O."/>
            <person name="Aury J.-M."/>
            <person name="Brunet F."/>
            <person name="Petit J.-L."/>
            <person name="Stange-Thomann N."/>
            <person name="Mauceli E."/>
            <person name="Bouneau L."/>
            <person name="Fischer C."/>
            <person name="Ozouf-Costaz C."/>
            <person name="Bernot A."/>
            <person name="Nicaud S."/>
            <person name="Jaffe D."/>
            <person name="Fisher S."/>
            <person name="Lutfalla G."/>
            <person name="Dossat C."/>
            <person name="Segurens B."/>
            <person name="Dasilva C."/>
            <person name="Salanoubat M."/>
            <person name="Levy M."/>
            <person name="Boudet N."/>
            <person name="Castellano S."/>
            <person name="Anthouard V."/>
            <person name="Jubin C."/>
            <person name="Castelli V."/>
            <person name="Katinka M."/>
            <person name="Vacherie B."/>
            <person name="Biemont C."/>
            <person name="Skalli Z."/>
            <person name="Cattolico L."/>
            <person name="Poulain J."/>
            <person name="De Berardinis V."/>
            <person name="Cruaud C."/>
            <person name="Duprat S."/>
            <person name="Brottier P."/>
            <person name="Coutanceau J.-P."/>
            <person name="Gouzy J."/>
            <person name="Parra G."/>
            <person name="Lardier G."/>
            <person name="Chapple C."/>
            <person name="McKernan K.J."/>
            <person name="McEwan P."/>
            <person name="Bosak S."/>
            <person name="Kellis M."/>
            <person name="Volff J.-N."/>
            <person name="Guigo R."/>
            <person name="Zody M.C."/>
            <person name="Mesirov J."/>
            <person name="Lindblad-Toh K."/>
            <person name="Birren B."/>
            <person name="Nusbaum C."/>
            <person name="Kahn D."/>
            <person name="Robinson-Rechavi M."/>
            <person name="Laudet V."/>
            <person name="Schachter V."/>
            <person name="Quetier F."/>
            <person name="Saurin W."/>
            <person name="Scarpelli C."/>
            <person name="Wincker P."/>
            <person name="Lander E.S."/>
            <person name="Weissenbach J."/>
            <person name="Roest Crollius H."/>
        </authorList>
    </citation>
    <scope>NUCLEOTIDE SEQUENCE [LARGE SCALE GENOMIC DNA]</scope>
</reference>
<evidence type="ECO:0000313" key="2">
    <source>
        <dbReference type="EMBL" id="CAF90361.1"/>
    </source>
</evidence>
<keyword evidence="1" id="KW-0732">Signal</keyword>
<dbReference type="OrthoDB" id="8949261at2759"/>
<gene>
    <name evidence="2" type="ORF">GSTENG00004612001</name>
</gene>
<dbReference type="KEGG" id="tng:GSTEN00004612G001"/>
<dbReference type="EMBL" id="CAAE01007504">
    <property type="protein sequence ID" value="CAF90361.1"/>
    <property type="molecule type" value="Genomic_DNA"/>
</dbReference>
<name>Q4T9S1_TETNG</name>
<proteinExistence type="predicted"/>
<feature type="chain" id="PRO_5004244455" evidence="1">
    <location>
        <begin position="21"/>
        <end position="42"/>
    </location>
</feature>
<sequence length="42" mass="4891">MSQVETIFFIIFVTGMCVYGQDPASKVVSDRYAVYWNRTNPR</sequence>